<evidence type="ECO:0000313" key="2">
    <source>
        <dbReference type="EMBL" id="EFE50445.1"/>
    </source>
</evidence>
<comment type="caution">
    <text evidence="2">The sequence shown here is derived from an EMBL/GenBank/DDBJ whole genome shotgun (WGS) entry which is preliminary data.</text>
</comment>
<evidence type="ECO:0000256" key="1">
    <source>
        <dbReference type="SAM" id="MobiDB-lite"/>
    </source>
</evidence>
<proteinExistence type="predicted"/>
<feature type="region of interest" description="Disordered" evidence="1">
    <location>
        <begin position="1"/>
        <end position="26"/>
    </location>
</feature>
<dbReference type="Proteomes" id="UP000005536">
    <property type="component" value="Unassembled WGS sequence"/>
</dbReference>
<protein>
    <submittedName>
        <fullName evidence="2">Uncharacterized protein</fullName>
    </submittedName>
</protein>
<gene>
    <name evidence="2" type="ORF">NEIELOOT_00599</name>
</gene>
<accession>D4DNG8</accession>
<organism evidence="2 3">
    <name type="scientific">Neisseria elongata subsp. glycolytica ATCC 29315</name>
    <dbReference type="NCBI Taxonomy" id="546263"/>
    <lineage>
        <taxon>Bacteria</taxon>
        <taxon>Pseudomonadati</taxon>
        <taxon>Pseudomonadota</taxon>
        <taxon>Betaproteobacteria</taxon>
        <taxon>Neisseriales</taxon>
        <taxon>Neisseriaceae</taxon>
        <taxon>Neisseria</taxon>
    </lineage>
</organism>
<name>D4DNG8_NEIEG</name>
<sequence>MKKSLCGRQKQPENPRAGRFRLPAGKMRRGDYSAEARGAFRLPAAGCFSANPFIGTDSAFRLPERQNGLHSNMRTSA</sequence>
<dbReference type="AlphaFoldDB" id="D4DNG8"/>
<evidence type="ECO:0000313" key="3">
    <source>
        <dbReference type="Proteomes" id="UP000005536"/>
    </source>
</evidence>
<dbReference type="EMBL" id="ADBF01000016">
    <property type="protein sequence ID" value="EFE50445.1"/>
    <property type="molecule type" value="Genomic_DNA"/>
</dbReference>
<reference evidence="2 3" key="1">
    <citation type="submission" date="2010-02" db="EMBL/GenBank/DDBJ databases">
        <authorList>
            <person name="Weinstock G."/>
            <person name="Sodergren E."/>
            <person name="Clifton S."/>
            <person name="Fulton L."/>
            <person name="Fulton B."/>
            <person name="Courtney L."/>
            <person name="Fronick C."/>
            <person name="Harrison M."/>
            <person name="Strong C."/>
            <person name="Farmer C."/>
            <person name="Delahaunty K."/>
            <person name="Markovic C."/>
            <person name="Hall O."/>
            <person name="Minx P."/>
            <person name="Tomlinson C."/>
            <person name="Mitreva M."/>
            <person name="Nelson J."/>
            <person name="Hou S."/>
            <person name="Wollam A."/>
            <person name="Pepin K.H."/>
            <person name="Johnson M."/>
            <person name="Bhonagiri V."/>
            <person name="Zhang X."/>
            <person name="Suruliraj S."/>
            <person name="Warren W."/>
            <person name="Chinwalla A."/>
            <person name="Mardis E.R."/>
            <person name="Wilson R.K."/>
        </authorList>
    </citation>
    <scope>NUCLEOTIDE SEQUENCE [LARGE SCALE GENOMIC DNA]</scope>
    <source>
        <strain evidence="2 3">ATCC 29315</strain>
    </source>
</reference>